<dbReference type="RefSeq" id="XP_006692090.1">
    <property type="nucleotide sequence ID" value="XM_006692027.1"/>
</dbReference>
<dbReference type="PANTHER" id="PTHR45919:SF1">
    <property type="entry name" value="GDP-MAN:MAN(3)GLCNAC(2)-PP-DOL ALPHA-1,2-MANNOSYLTRANSFERASE"/>
    <property type="match status" value="1"/>
</dbReference>
<evidence type="ECO:0000256" key="9">
    <source>
        <dbReference type="ARBA" id="ARBA00022824"/>
    </source>
</evidence>
<feature type="region of interest" description="Disordered" evidence="15">
    <location>
        <begin position="66"/>
        <end position="98"/>
    </location>
</feature>
<evidence type="ECO:0000256" key="15">
    <source>
        <dbReference type="SAM" id="MobiDB-lite"/>
    </source>
</evidence>
<evidence type="ECO:0000256" key="11">
    <source>
        <dbReference type="ARBA" id="ARBA00023136"/>
    </source>
</evidence>
<dbReference type="UniPathway" id="UPA00378"/>
<comment type="function">
    <text evidence="13 14">GDP-Man:Man(3)GlcNAc(2)-PP-Dol alpha-1,2-mannosyltransferase that operates in the biosynthetic pathway of dolichol-linked oligosaccharides, the glycan precursors employed in protein asparagine (N)-glycosylation. The assembly of dolichol-linked oligosaccharides begins on the cytosolic side of the endoplasmic reticulum membrane and finishes in its lumen. The sequential addition of sugars to dolichol pyrophosphate produces dolichol-linked oligosaccharides containing fourteen sugars, including two GlcNAcs, nine mannoses and three glucoses. Once assembled, the oligosaccharide is transferred from the lipid to nascent proteins by oligosaccharyltransferases. Catalyzes, on the cytoplasmic face of the endoplasmic reticulum, the addition of the fourth and fifth mannose residues to the dolichol-linked oligosaccharide chain, to produce Man(5)GlcNAc(2)-PP-dolichol core oligosaccharide.</text>
</comment>
<dbReference type="Pfam" id="PF00534">
    <property type="entry name" value="Glycos_transf_1"/>
    <property type="match status" value="1"/>
</dbReference>
<evidence type="ECO:0000313" key="18">
    <source>
        <dbReference type="EMBL" id="EGS23098.1"/>
    </source>
</evidence>
<dbReference type="Proteomes" id="UP000008066">
    <property type="component" value="Unassembled WGS sequence"/>
</dbReference>
<dbReference type="FunFam" id="3.40.50.2000:FF:000168">
    <property type="entry name" value="Alpha-1,2-mannosyltransferase (Alg11), putative"/>
    <property type="match status" value="1"/>
</dbReference>
<feature type="compositionally biased region" description="Basic and acidic residues" evidence="15">
    <location>
        <begin position="66"/>
        <end position="85"/>
    </location>
</feature>
<proteinExistence type="inferred from homology"/>
<dbReference type="OrthoDB" id="2276068at2759"/>
<evidence type="ECO:0000259" key="16">
    <source>
        <dbReference type="Pfam" id="PF00534"/>
    </source>
</evidence>
<keyword evidence="8 14" id="KW-0812">Transmembrane</keyword>
<feature type="transmembrane region" description="Helical" evidence="14">
    <location>
        <begin position="15"/>
        <end position="41"/>
    </location>
</feature>
<dbReference type="Pfam" id="PF15924">
    <property type="entry name" value="ALG11_N"/>
    <property type="match status" value="1"/>
</dbReference>
<evidence type="ECO:0000256" key="4">
    <source>
        <dbReference type="ARBA" id="ARBA00012645"/>
    </source>
</evidence>
<sequence>MDDTDPSFLFPNRPLLIAALVILSPMVLPALLRLLGLFLGWNLRRKTHATREAILQLLKLEREEHDQSSTHAHENGDSDWEKLDSDVPTTPADGKTKLPEDRSWDGIIGFFHPFAAAGGGGERVLWAAIRALQLRYPRATCLIYTGDRDMTKSALLNRVHARFNIPLDSSRLALVYLSTRPWLLASTWPKFTLAGQSLGSIIVAWEALGKVVPDMFIDTMGYAFALGLAKWFFGSGMPTAAYVHYPTISTDMLSSLEDEEGTPLTRGLNAGQGRGWRGKAKRMYWRGFAKAYSWVGGKAVDVVMVNSSWTGGHIKELWGSYRKDENKDIEIVYPPVAVSELIRRIEVTPESESSREPVLLYIAQFRPEKNHTLIMQAYAHMLKNPSTSSETVKSSRLVLIGSVRDDGDAKRVYQLRLLANELGIRDRVQFVLDAPWETVLSWLGKASVGVNGMWNEHFGIGVVEYQAAGLISVVNDSGGPKGDIIVEVEGGLTGFHATTVEEYAVAFEKALTLPEPYEVRRRARVSALRFTEEEFARKWIVQMEKLVAMTRR</sequence>
<dbReference type="GO" id="GO:0004377">
    <property type="term" value="F:GDP-Man:Man(3)GlcNAc(2)-PP-Dol alpha-1,2-mannosyltransferase activity"/>
    <property type="evidence" value="ECO:0007669"/>
    <property type="project" value="UniProtKB-UniRule"/>
</dbReference>
<evidence type="ECO:0000256" key="2">
    <source>
        <dbReference type="ARBA" id="ARBA00004922"/>
    </source>
</evidence>
<evidence type="ECO:0000259" key="17">
    <source>
        <dbReference type="Pfam" id="PF15924"/>
    </source>
</evidence>
<keyword evidence="9 14" id="KW-0256">Endoplasmic reticulum</keyword>
<evidence type="ECO:0000256" key="5">
    <source>
        <dbReference type="ARBA" id="ARBA00022018"/>
    </source>
</evidence>
<evidence type="ECO:0000256" key="8">
    <source>
        <dbReference type="ARBA" id="ARBA00022692"/>
    </source>
</evidence>
<evidence type="ECO:0000256" key="6">
    <source>
        <dbReference type="ARBA" id="ARBA00022676"/>
    </source>
</evidence>
<evidence type="ECO:0000313" key="19">
    <source>
        <dbReference type="Proteomes" id="UP000008066"/>
    </source>
</evidence>
<dbReference type="OMA" id="ARLYGWV"/>
<accession>G0S238</accession>
<gene>
    <name evidence="18" type="ORF">CTHT_0015870</name>
</gene>
<evidence type="ECO:0000256" key="1">
    <source>
        <dbReference type="ARBA" id="ARBA00004389"/>
    </source>
</evidence>
<dbReference type="Gene3D" id="3.40.50.2000">
    <property type="entry name" value="Glycogen Phosphorylase B"/>
    <property type="match status" value="1"/>
</dbReference>
<organism evidence="19">
    <name type="scientific">Chaetomium thermophilum (strain DSM 1495 / CBS 144.50 / IMI 039719)</name>
    <name type="common">Thermochaetoides thermophila</name>
    <dbReference type="NCBI Taxonomy" id="759272"/>
    <lineage>
        <taxon>Eukaryota</taxon>
        <taxon>Fungi</taxon>
        <taxon>Dikarya</taxon>
        <taxon>Ascomycota</taxon>
        <taxon>Pezizomycotina</taxon>
        <taxon>Sordariomycetes</taxon>
        <taxon>Sordariomycetidae</taxon>
        <taxon>Sordariales</taxon>
        <taxon>Chaetomiaceae</taxon>
        <taxon>Thermochaetoides</taxon>
    </lineage>
</organism>
<dbReference type="GO" id="GO:0006487">
    <property type="term" value="P:protein N-linked glycosylation"/>
    <property type="evidence" value="ECO:0007669"/>
    <property type="project" value="TreeGrafter"/>
</dbReference>
<keyword evidence="19" id="KW-1185">Reference proteome</keyword>
<comment type="catalytic activity">
    <reaction evidence="12 14">
        <text>an alpha-D-Man-(1-&gt;3)-[alpha-D-Man-(1-&gt;6)]-beta-D-Man-(1-&gt;4)-beta-D-GlcNAc-(1-&gt;4)-alpha-D-GlcNAc-diphospho-di-trans,poly-cis-dolichol + 2 GDP-alpha-D-mannose = an alpha-D-Man-(1-&gt;2)-alpha-D-Man-(1-&gt;2)-alpha-D-Man-(1-&gt;3)-[alpha-D-Man-(1-&gt;6)]-beta-D-Man-(1-&gt;4)-beta-D-GlcNAc-(1-&gt;4)-alpha-D-GlcNAc-diphospho-di-trans,poly-cis-dolichol + 2 GDP + 2 H(+)</text>
        <dbReference type="Rhea" id="RHEA:29523"/>
        <dbReference type="Rhea" id="RHEA-COMP:19515"/>
        <dbReference type="Rhea" id="RHEA-COMP:19516"/>
        <dbReference type="ChEBI" id="CHEBI:15378"/>
        <dbReference type="ChEBI" id="CHEBI:57527"/>
        <dbReference type="ChEBI" id="CHEBI:58189"/>
        <dbReference type="ChEBI" id="CHEBI:132511"/>
        <dbReference type="ChEBI" id="CHEBI:132515"/>
        <dbReference type="EC" id="2.4.1.131"/>
    </reaction>
    <physiologicalReaction direction="left-to-right" evidence="12 14">
        <dbReference type="Rhea" id="RHEA:29524"/>
    </physiologicalReaction>
</comment>
<protein>
    <recommendedName>
        <fullName evidence="5 14">GDP-Man:Man(3)GlcNAc(2)-PP-Dol alpha-1,2-mannosyltransferase</fullName>
        <ecNumber evidence="4 14">2.4.1.131</ecNumber>
    </recommendedName>
</protein>
<dbReference type="STRING" id="759272.G0S238"/>
<dbReference type="HOGENOM" id="CLU_017896_1_1_1"/>
<evidence type="ECO:0000256" key="14">
    <source>
        <dbReference type="RuleBase" id="RU367051"/>
    </source>
</evidence>
<dbReference type="SUPFAM" id="SSF53756">
    <property type="entry name" value="UDP-Glycosyltransferase/glycogen phosphorylase"/>
    <property type="match status" value="1"/>
</dbReference>
<keyword evidence="7 14" id="KW-0808">Transferase</keyword>
<keyword evidence="11 14" id="KW-0472">Membrane</keyword>
<dbReference type="EC" id="2.4.1.131" evidence="4 14"/>
<evidence type="ECO:0000256" key="10">
    <source>
        <dbReference type="ARBA" id="ARBA00022989"/>
    </source>
</evidence>
<comment type="similarity">
    <text evidence="3 14">Belongs to the glycosyltransferase group 1 family. Glycosyltransferase 4 subfamily.</text>
</comment>
<evidence type="ECO:0000256" key="7">
    <source>
        <dbReference type="ARBA" id="ARBA00022679"/>
    </source>
</evidence>
<dbReference type="PANTHER" id="PTHR45919">
    <property type="entry name" value="GDP-MAN:MAN(3)GLCNAC(2)-PP-DOL ALPHA-1,2-MANNOSYLTRANSFERASE"/>
    <property type="match status" value="1"/>
</dbReference>
<evidence type="ECO:0000256" key="13">
    <source>
        <dbReference type="ARBA" id="ARBA00056799"/>
    </source>
</evidence>
<dbReference type="InterPro" id="IPR038013">
    <property type="entry name" value="ALG11"/>
</dbReference>
<dbReference type="InterPro" id="IPR031814">
    <property type="entry name" value="ALG11_N"/>
</dbReference>
<comment type="pathway">
    <text evidence="2 14">Protein modification; protein glycosylation.</text>
</comment>
<name>G0S238_CHATD</name>
<feature type="domain" description="Glycosyl transferase family 1" evidence="16">
    <location>
        <begin position="352"/>
        <end position="518"/>
    </location>
</feature>
<dbReference type="GeneID" id="18255625"/>
<comment type="subcellular location">
    <subcellularLocation>
        <location evidence="1">Endoplasmic reticulum membrane</location>
        <topology evidence="1">Single-pass membrane protein</topology>
    </subcellularLocation>
</comment>
<evidence type="ECO:0000256" key="3">
    <source>
        <dbReference type="ARBA" id="ARBA00009481"/>
    </source>
</evidence>
<evidence type="ECO:0000256" key="12">
    <source>
        <dbReference type="ARBA" id="ARBA00045065"/>
    </source>
</evidence>
<dbReference type="KEGG" id="cthr:CTHT_0015870"/>
<dbReference type="GO" id="GO:0005789">
    <property type="term" value="C:endoplasmic reticulum membrane"/>
    <property type="evidence" value="ECO:0007669"/>
    <property type="project" value="UniProtKB-SubCell"/>
</dbReference>
<keyword evidence="6 14" id="KW-0328">Glycosyltransferase</keyword>
<dbReference type="CDD" id="cd03806">
    <property type="entry name" value="GT4_ALG11-like"/>
    <property type="match status" value="1"/>
</dbReference>
<dbReference type="eggNOG" id="KOG1387">
    <property type="taxonomic scope" value="Eukaryota"/>
</dbReference>
<dbReference type="InterPro" id="IPR001296">
    <property type="entry name" value="Glyco_trans_1"/>
</dbReference>
<keyword evidence="10 14" id="KW-1133">Transmembrane helix</keyword>
<reference evidence="18 19" key="1">
    <citation type="journal article" date="2011" name="Cell">
        <title>Insight into structure and assembly of the nuclear pore complex by utilizing the genome of a eukaryotic thermophile.</title>
        <authorList>
            <person name="Amlacher S."/>
            <person name="Sarges P."/>
            <person name="Flemming D."/>
            <person name="van Noort V."/>
            <person name="Kunze R."/>
            <person name="Devos D.P."/>
            <person name="Arumugam M."/>
            <person name="Bork P."/>
            <person name="Hurt E."/>
        </authorList>
    </citation>
    <scope>NUCLEOTIDE SEQUENCE [LARGE SCALE GENOMIC DNA]</scope>
    <source>
        <strain evidence="19">DSM 1495 / CBS 144.50 / IMI 039719</strain>
    </source>
</reference>
<dbReference type="AlphaFoldDB" id="G0S238"/>
<feature type="domain" description="ALG11 mannosyltransferase N-terminal" evidence="17">
    <location>
        <begin position="107"/>
        <end position="318"/>
    </location>
</feature>
<dbReference type="EMBL" id="GL988039">
    <property type="protein sequence ID" value="EGS23098.1"/>
    <property type="molecule type" value="Genomic_DNA"/>
</dbReference>